<protein>
    <submittedName>
        <fullName evidence="2">Uncharacterized protein LOC111306318</fullName>
    </submittedName>
</protein>
<dbReference type="KEGG" id="dzi:111306318"/>
<reference evidence="2" key="1">
    <citation type="submission" date="2025-08" db="UniProtKB">
        <authorList>
            <consortium name="RefSeq"/>
        </authorList>
    </citation>
    <scope>IDENTIFICATION</scope>
    <source>
        <tissue evidence="2">Fruit stalk</tissue>
    </source>
</reference>
<dbReference type="PANTHER" id="PTHR33702">
    <property type="entry name" value="BNAA09G40010D PROTEIN"/>
    <property type="match status" value="1"/>
</dbReference>
<dbReference type="OrthoDB" id="764584at2759"/>
<dbReference type="Proteomes" id="UP000515121">
    <property type="component" value="Unplaced"/>
</dbReference>
<dbReference type="PANTHER" id="PTHR33702:SF16">
    <property type="match status" value="1"/>
</dbReference>
<dbReference type="GeneID" id="111306318"/>
<gene>
    <name evidence="2" type="primary">LOC111306318</name>
</gene>
<keyword evidence="1" id="KW-1185">Reference proteome</keyword>
<dbReference type="AlphaFoldDB" id="A0A6P6A5E7"/>
<organism evidence="1 2">
    <name type="scientific">Durio zibethinus</name>
    <name type="common">Durian</name>
    <dbReference type="NCBI Taxonomy" id="66656"/>
    <lineage>
        <taxon>Eukaryota</taxon>
        <taxon>Viridiplantae</taxon>
        <taxon>Streptophyta</taxon>
        <taxon>Embryophyta</taxon>
        <taxon>Tracheophyta</taxon>
        <taxon>Spermatophyta</taxon>
        <taxon>Magnoliopsida</taxon>
        <taxon>eudicotyledons</taxon>
        <taxon>Gunneridae</taxon>
        <taxon>Pentapetalae</taxon>
        <taxon>rosids</taxon>
        <taxon>malvids</taxon>
        <taxon>Malvales</taxon>
        <taxon>Malvaceae</taxon>
        <taxon>Helicteroideae</taxon>
        <taxon>Durio</taxon>
    </lineage>
</organism>
<evidence type="ECO:0000313" key="1">
    <source>
        <dbReference type="Proteomes" id="UP000515121"/>
    </source>
</evidence>
<proteinExistence type="predicted"/>
<sequence length="135" mass="16116">MDLRHNPFPGTLKRYWRRRRYERLNGEVTRNKKNVKIKRFRGGSRRFWKIKAVPKLRWKIIASSIKLLTKLKNAYMNMMINLAGNVGHLNNDNTFGGKRIPKARKVPMIYSSNEFEERLVYEIYKALIATRELYG</sequence>
<evidence type="ECO:0000313" key="2">
    <source>
        <dbReference type="RefSeq" id="XP_022759951.1"/>
    </source>
</evidence>
<dbReference type="RefSeq" id="XP_022759951.1">
    <property type="nucleotide sequence ID" value="XM_022904216.1"/>
</dbReference>
<name>A0A6P6A5E7_DURZI</name>
<accession>A0A6P6A5E7</accession>